<dbReference type="WBParaSite" id="ES5_v2.g29867.t1">
    <property type="protein sequence ID" value="ES5_v2.g29867.t1"/>
    <property type="gene ID" value="ES5_v2.g29867"/>
</dbReference>
<protein>
    <submittedName>
        <fullName evidence="2">Peptidase S74 domain-containing protein</fullName>
    </submittedName>
</protein>
<proteinExistence type="predicted"/>
<sequence>YDTRGATNRLAQVQIVGYAYTPEFADQWGLDESDRHRIGVIAQQVAEVLPDAVKENGEYLTVDENRIFMETVAAAQELYRVTGNLESKIGQVEKISVKLAKFAKNKQKFGGSTISGLTTYLEDNRSSDKKDEDGKSIYSITSSSTAPSSCNGSPSHHSRKYHHQQNYRHQQQDMCSSKFTQYTVTFL</sequence>
<evidence type="ECO:0000313" key="2">
    <source>
        <dbReference type="WBParaSite" id="ES5_v2.g29867.t1"/>
    </source>
</evidence>
<accession>A0AC34GJR7</accession>
<evidence type="ECO:0000313" key="1">
    <source>
        <dbReference type="Proteomes" id="UP000887579"/>
    </source>
</evidence>
<organism evidence="1 2">
    <name type="scientific">Panagrolaimus sp. ES5</name>
    <dbReference type="NCBI Taxonomy" id="591445"/>
    <lineage>
        <taxon>Eukaryota</taxon>
        <taxon>Metazoa</taxon>
        <taxon>Ecdysozoa</taxon>
        <taxon>Nematoda</taxon>
        <taxon>Chromadorea</taxon>
        <taxon>Rhabditida</taxon>
        <taxon>Tylenchina</taxon>
        <taxon>Panagrolaimomorpha</taxon>
        <taxon>Panagrolaimoidea</taxon>
        <taxon>Panagrolaimidae</taxon>
        <taxon>Panagrolaimus</taxon>
    </lineage>
</organism>
<dbReference type="Proteomes" id="UP000887579">
    <property type="component" value="Unplaced"/>
</dbReference>
<reference evidence="2" key="1">
    <citation type="submission" date="2022-11" db="UniProtKB">
        <authorList>
            <consortium name="WormBaseParasite"/>
        </authorList>
    </citation>
    <scope>IDENTIFICATION</scope>
</reference>
<name>A0AC34GJR7_9BILA</name>